<reference evidence="1 2" key="1">
    <citation type="journal article" date="2019" name="Genome Biol. Evol.">
        <title>Day and night: Metabolic profiles and evolutionary relationships of six axenic non-marine cyanobacteria.</title>
        <authorList>
            <person name="Will S.E."/>
            <person name="Henke P."/>
            <person name="Boedeker C."/>
            <person name="Huang S."/>
            <person name="Brinkmann H."/>
            <person name="Rohde M."/>
            <person name="Jarek M."/>
            <person name="Friedl T."/>
            <person name="Seufert S."/>
            <person name="Schumacher M."/>
            <person name="Overmann J."/>
            <person name="Neumann-Schaal M."/>
            <person name="Petersen J."/>
        </authorList>
    </citation>
    <scope>NUCLEOTIDE SEQUENCE [LARGE SCALE GENOMIC DNA]</scope>
    <source>
        <strain evidence="1 2">SAG 1403-4b</strain>
    </source>
</reference>
<proteinExistence type="predicted"/>
<organism evidence="1 2">
    <name type="scientific">Trichormus variabilis SAG 1403-4b</name>
    <dbReference type="NCBI Taxonomy" id="447716"/>
    <lineage>
        <taxon>Bacteria</taxon>
        <taxon>Bacillati</taxon>
        <taxon>Cyanobacteriota</taxon>
        <taxon>Cyanophyceae</taxon>
        <taxon>Nostocales</taxon>
        <taxon>Nostocaceae</taxon>
        <taxon>Trichormus</taxon>
    </lineage>
</organism>
<keyword evidence="2" id="KW-1185">Reference proteome</keyword>
<name>A0A433UQC1_ANAVA</name>
<dbReference type="Proteomes" id="UP000276103">
    <property type="component" value="Unassembled WGS sequence"/>
</dbReference>
<dbReference type="AlphaFoldDB" id="A0A433UQC1"/>
<gene>
    <name evidence="1" type="ORF">DSM107003_26980</name>
</gene>
<protein>
    <submittedName>
        <fullName evidence="1">Uncharacterized protein</fullName>
    </submittedName>
</protein>
<dbReference type="EMBL" id="RSCM01000008">
    <property type="protein sequence ID" value="RUS96036.1"/>
    <property type="molecule type" value="Genomic_DNA"/>
</dbReference>
<sequence length="250" mass="29467">MTELKEIRDDFQNDLRYWYNIGHTFIGMSKIASLEMRKEENLGKKITFATIPTNENGILKFDILSELTYQQMLVTYYGNQDAIAELVYERIIQRWYDFLNQIIEQVVQYHIAGVKTYTKLPKIDIKVDFSRDNFSKDSLLTTLPGLIKEGFDFKKNIEKTELIEKCLEKKIDEELKQEIKKAIITRNLLEHSHGIIREQDVKPLGRNSIKLIDDHCVEKEFKLGEKVEITIYEIFRLNHILYSTSNILIP</sequence>
<evidence type="ECO:0000313" key="2">
    <source>
        <dbReference type="Proteomes" id="UP000276103"/>
    </source>
</evidence>
<accession>A0A433UQC1</accession>
<evidence type="ECO:0000313" key="1">
    <source>
        <dbReference type="EMBL" id="RUS96036.1"/>
    </source>
</evidence>
<comment type="caution">
    <text evidence="1">The sequence shown here is derived from an EMBL/GenBank/DDBJ whole genome shotgun (WGS) entry which is preliminary data.</text>
</comment>